<feature type="binding site" evidence="3">
    <location>
        <position position="197"/>
    </location>
    <ligand>
        <name>Zn(2+)</name>
        <dbReference type="ChEBI" id="CHEBI:29105"/>
        <label>1</label>
    </ligand>
</feature>
<dbReference type="Gene3D" id="3.40.630.10">
    <property type="entry name" value="Zn peptidases"/>
    <property type="match status" value="1"/>
</dbReference>
<feature type="binding site" evidence="3">
    <location>
        <position position="133"/>
    </location>
    <ligand>
        <name>Zn(2+)</name>
        <dbReference type="ChEBI" id="CHEBI:29105"/>
        <label>2</label>
    </ligand>
</feature>
<name>A0A271K8J3_9HYPH</name>
<evidence type="ECO:0000256" key="2">
    <source>
        <dbReference type="ARBA" id="ARBA00022801"/>
    </source>
</evidence>
<accession>A0A271K8J3</accession>
<evidence type="ECO:0000256" key="1">
    <source>
        <dbReference type="ARBA" id="ARBA00006153"/>
    </source>
</evidence>
<keyword evidence="6" id="KW-1185">Reference proteome</keyword>
<reference evidence="5 6" key="1">
    <citation type="submission" date="2017-08" db="EMBL/GenBank/DDBJ databases">
        <title>Mesorhizobium wenxinae sp. nov., a novel rhizobial species isolated from root nodules of chickpea (Cicer arietinum L.).</title>
        <authorList>
            <person name="Zhang J."/>
        </authorList>
    </citation>
    <scope>NUCLEOTIDE SEQUENCE [LARGE SCALE GENOMIC DNA]</scope>
    <source>
        <strain evidence="6">WYCCWR 10019</strain>
    </source>
</reference>
<dbReference type="Proteomes" id="UP000215931">
    <property type="component" value="Unassembled WGS sequence"/>
</dbReference>
<dbReference type="SUPFAM" id="SSF53187">
    <property type="entry name" value="Zn-dependent exopeptidases"/>
    <property type="match status" value="1"/>
</dbReference>
<dbReference type="PANTHER" id="PTHR32494:SF5">
    <property type="entry name" value="ALLANTOATE AMIDOHYDROLASE"/>
    <property type="match status" value="1"/>
</dbReference>
<dbReference type="EMBL" id="NPKH01000037">
    <property type="protein sequence ID" value="PAP92061.1"/>
    <property type="molecule type" value="Genomic_DNA"/>
</dbReference>
<feature type="binding site" evidence="3">
    <location>
        <position position="87"/>
    </location>
    <ligand>
        <name>Zn(2+)</name>
        <dbReference type="ChEBI" id="CHEBI:29105"/>
        <label>1</label>
    </ligand>
</feature>
<comment type="similarity">
    <text evidence="1">Belongs to the peptidase M20 family.</text>
</comment>
<dbReference type="NCBIfam" id="NF006771">
    <property type="entry name" value="PRK09290.1-5"/>
    <property type="match status" value="1"/>
</dbReference>
<dbReference type="NCBIfam" id="TIGR01879">
    <property type="entry name" value="hydantase"/>
    <property type="match status" value="1"/>
</dbReference>
<feature type="binding site" evidence="3">
    <location>
        <position position="390"/>
    </location>
    <ligand>
        <name>Zn(2+)</name>
        <dbReference type="ChEBI" id="CHEBI:29105"/>
        <label>2</label>
    </ligand>
</feature>
<gene>
    <name evidence="5" type="ORF">CIT31_29175</name>
</gene>
<dbReference type="GO" id="GO:0016813">
    <property type="term" value="F:hydrolase activity, acting on carbon-nitrogen (but not peptide) bonds, in linear amidines"/>
    <property type="evidence" value="ECO:0007669"/>
    <property type="project" value="InterPro"/>
</dbReference>
<evidence type="ECO:0000256" key="4">
    <source>
        <dbReference type="PIRSR" id="PIRSR001235-2"/>
    </source>
</evidence>
<keyword evidence="3" id="KW-0479">Metal-binding</keyword>
<feature type="binding site" evidence="4">
    <location>
        <position position="222"/>
    </location>
    <ligand>
        <name>allantoate</name>
        <dbReference type="ChEBI" id="CHEBI:17536"/>
    </ligand>
</feature>
<dbReference type="SUPFAM" id="SSF55031">
    <property type="entry name" value="Bacterial exopeptidase dimerisation domain"/>
    <property type="match status" value="1"/>
</dbReference>
<dbReference type="Gene3D" id="3.30.70.360">
    <property type="match status" value="1"/>
</dbReference>
<comment type="cofactor">
    <cofactor evidence="3">
        <name>Zn(2+)</name>
        <dbReference type="ChEBI" id="CHEBI:29105"/>
    </cofactor>
    <text evidence="3">Binds 2 Zn(2+) ions per subunit.</text>
</comment>
<dbReference type="InterPro" id="IPR002933">
    <property type="entry name" value="Peptidase_M20"/>
</dbReference>
<protein>
    <submittedName>
        <fullName evidence="5">Zn-dependent hydrolase</fullName>
    </submittedName>
</protein>
<dbReference type="CDD" id="cd03884">
    <property type="entry name" value="M20_bAS"/>
    <property type="match status" value="1"/>
</dbReference>
<organism evidence="5 6">
    <name type="scientific">Mesorhizobium wenxiniae</name>
    <dbReference type="NCBI Taxonomy" id="2014805"/>
    <lineage>
        <taxon>Bacteria</taxon>
        <taxon>Pseudomonadati</taxon>
        <taxon>Pseudomonadota</taxon>
        <taxon>Alphaproteobacteria</taxon>
        <taxon>Hyphomicrobiales</taxon>
        <taxon>Phyllobacteriaceae</taxon>
        <taxon>Mesorhizobium</taxon>
    </lineage>
</organism>
<comment type="caution">
    <text evidence="5">The sequence shown here is derived from an EMBL/GenBank/DDBJ whole genome shotgun (WGS) entry which is preliminary data.</text>
</comment>
<dbReference type="OrthoDB" id="9808195at2"/>
<dbReference type="Pfam" id="PF01546">
    <property type="entry name" value="Peptidase_M20"/>
    <property type="match status" value="1"/>
</dbReference>
<evidence type="ECO:0000313" key="6">
    <source>
        <dbReference type="Proteomes" id="UP000215931"/>
    </source>
</evidence>
<dbReference type="InterPro" id="IPR036264">
    <property type="entry name" value="Bact_exopeptidase_dim_dom"/>
</dbReference>
<evidence type="ECO:0000313" key="5">
    <source>
        <dbReference type="EMBL" id="PAP92061.1"/>
    </source>
</evidence>
<feature type="binding site" evidence="3">
    <location>
        <position position="98"/>
    </location>
    <ligand>
        <name>Zn(2+)</name>
        <dbReference type="ChEBI" id="CHEBI:29105"/>
        <label>1</label>
    </ligand>
</feature>
<evidence type="ECO:0000256" key="3">
    <source>
        <dbReference type="PIRSR" id="PIRSR001235-1"/>
    </source>
</evidence>
<dbReference type="InterPro" id="IPR010158">
    <property type="entry name" value="Amidase_Cbmase"/>
</dbReference>
<keyword evidence="2 5" id="KW-0378">Hydrolase</keyword>
<dbReference type="RefSeq" id="WP_095521386.1">
    <property type="nucleotide sequence ID" value="NZ_NPKH01000037.1"/>
</dbReference>
<dbReference type="GO" id="GO:0046872">
    <property type="term" value="F:metal ion binding"/>
    <property type="evidence" value="ECO:0007669"/>
    <property type="project" value="UniProtKB-KW"/>
</dbReference>
<feature type="binding site" evidence="4">
    <location>
        <position position="283"/>
    </location>
    <ligand>
        <name>allantoate</name>
        <dbReference type="ChEBI" id="CHEBI:17536"/>
    </ligand>
</feature>
<dbReference type="PIRSF" id="PIRSF001235">
    <property type="entry name" value="Amidase_carbamoylase"/>
    <property type="match status" value="1"/>
</dbReference>
<sequence length="419" mass="44626">MTAALKPAVRIDEKRLAARLKRLSEFTEPGRPWERTAFSDLHLKAREWLKGEMSASGLETNIDAGGNLIGRLHGTSNGLGALASGSHSDTVPAGGRFDGALGVIAALEVASAMRDAGHRLRHPFEVIDFLAEEPNQYGLSCIGSRAMAGELSHEHLDFKAADGTTLGQGIRRMGGDPDRLIAPLRPRGDIAGFVEIHIEQGRVLEGSEEDIGVVTAIVGITRIAVDIGGRADHSGATPMGLRKDALVGASLMIAAFDAQARQDYYAPLVATVGKLEVHPNASNVVPGRVSFVLEVRAGQGQPLTRYHKWAEGTIRTIAEERGLTFRTRIIGRSDPVTMDTDIQLAISDAASASNLKYRSMPSGAGHDAAHVALFAPSGMIFIPCLDGRSHCPEEFSSIDQIVRGAQALVDTIIALDAKN</sequence>
<keyword evidence="3" id="KW-0862">Zinc</keyword>
<dbReference type="PANTHER" id="PTHR32494">
    <property type="entry name" value="ALLANTOATE DEIMINASE-RELATED"/>
    <property type="match status" value="1"/>
</dbReference>
<feature type="binding site" evidence="3">
    <location>
        <position position="98"/>
    </location>
    <ligand>
        <name>Zn(2+)</name>
        <dbReference type="ChEBI" id="CHEBI:29105"/>
        <label>2</label>
    </ligand>
</feature>
<proteinExistence type="inferred from homology"/>
<dbReference type="AlphaFoldDB" id="A0A271K8J3"/>
<feature type="binding site" evidence="4">
    <location>
        <position position="296"/>
    </location>
    <ligand>
        <name>allantoate</name>
        <dbReference type="ChEBI" id="CHEBI:17536"/>
    </ligand>
</feature>